<dbReference type="SUPFAM" id="SSF102588">
    <property type="entry name" value="LmbE-like"/>
    <property type="match status" value="1"/>
</dbReference>
<dbReference type="OrthoDB" id="440160at2759"/>
<organism evidence="3 4">
    <name type="scientific">Kwoniella shandongensis</name>
    <dbReference type="NCBI Taxonomy" id="1734106"/>
    <lineage>
        <taxon>Eukaryota</taxon>
        <taxon>Fungi</taxon>
        <taxon>Dikarya</taxon>
        <taxon>Basidiomycota</taxon>
        <taxon>Agaricomycotina</taxon>
        <taxon>Tremellomycetes</taxon>
        <taxon>Tremellales</taxon>
        <taxon>Cryptococcaceae</taxon>
        <taxon>Kwoniella</taxon>
    </lineage>
</organism>
<evidence type="ECO:0000313" key="3">
    <source>
        <dbReference type="EMBL" id="WWD18200.1"/>
    </source>
</evidence>
<dbReference type="GO" id="GO:0006506">
    <property type="term" value="P:GPI anchor biosynthetic process"/>
    <property type="evidence" value="ECO:0007669"/>
    <property type="project" value="UniProtKB-UniPathway"/>
</dbReference>
<accession>A0A5M6BWF3</accession>
<dbReference type="GO" id="GO:0000225">
    <property type="term" value="F:N-acetylglucosaminylphosphatidylinositol deacetylase activity"/>
    <property type="evidence" value="ECO:0007669"/>
    <property type="project" value="UniProtKB-EC"/>
</dbReference>
<dbReference type="PANTHER" id="PTHR12993:SF11">
    <property type="entry name" value="N-ACETYLGLUCOSAMINYL-PHOSPHATIDYLINOSITOL DE-N-ACETYLASE"/>
    <property type="match status" value="1"/>
</dbReference>
<dbReference type="Proteomes" id="UP000322225">
    <property type="component" value="Chromosome 4"/>
</dbReference>
<dbReference type="InterPro" id="IPR003737">
    <property type="entry name" value="GlcNAc_PI_deacetylase-related"/>
</dbReference>
<evidence type="ECO:0000313" key="4">
    <source>
        <dbReference type="Proteomes" id="UP000322225"/>
    </source>
</evidence>
<dbReference type="EMBL" id="CP144054">
    <property type="protein sequence ID" value="WWD18200.1"/>
    <property type="molecule type" value="Genomic_DNA"/>
</dbReference>
<dbReference type="PANTHER" id="PTHR12993">
    <property type="entry name" value="N-ACETYLGLUCOSAMINYL-PHOSPHATIDYLINOSITOL DE-N-ACETYLASE-RELATED"/>
    <property type="match status" value="1"/>
</dbReference>
<dbReference type="GeneID" id="43590525"/>
<dbReference type="InterPro" id="IPR024078">
    <property type="entry name" value="LmbE-like_dom_sf"/>
</dbReference>
<keyword evidence="4" id="KW-1185">Reference proteome</keyword>
<protein>
    <recommendedName>
        <fullName evidence="2">N-acetylglucosaminylphosphatidylinositol deacetylase</fullName>
        <ecNumber evidence="2">3.5.1.89</ecNumber>
    </recommendedName>
</protein>
<evidence type="ECO:0000256" key="1">
    <source>
        <dbReference type="ARBA" id="ARBA00006066"/>
    </source>
</evidence>
<dbReference type="AlphaFoldDB" id="A0A5M6BWF3"/>
<proteinExistence type="inferred from homology"/>
<sequence length="306" mass="34569">MPPAQRRPTAAPRPFSPLPLFLTLLIPLFALLSHFAPGPTSTLLSPSPTISHSHSSLGSDSDSISSDARTALILTAHPDDEVMFFSPTILGLRKMGWDVRALCMSIGNFDGLGEIRRKELVDSYAVLGVEQEKVEIIDHQYLQDGMRYWDSMTIASIVQRSLSSNPADLIITFDKFGITRHRNHIALAHSLLHLDIPTPMVMVLHTPYTILKFTGPFYPLYLKLRSFLETIYHAMITLTTHEDGSASKAKTKEREEMAVLISSPGEYLLSLRAMMAHKSQLVWFRWLYITFSRLMWVNELELLQMS</sequence>
<dbReference type="GO" id="GO:0005783">
    <property type="term" value="C:endoplasmic reticulum"/>
    <property type="evidence" value="ECO:0007669"/>
    <property type="project" value="TreeGrafter"/>
</dbReference>
<dbReference type="EC" id="3.5.1.89" evidence="2"/>
<evidence type="ECO:0000256" key="2">
    <source>
        <dbReference type="ARBA" id="ARBA00012176"/>
    </source>
</evidence>
<reference evidence="3" key="2">
    <citation type="submission" date="2024-01" db="EMBL/GenBank/DDBJ databases">
        <title>Comparative genomics of Cryptococcus and Kwoniella reveals pathogenesis evolution and contrasting modes of karyotype evolution via chromosome fusion or intercentromeric recombination.</title>
        <authorList>
            <person name="Coelho M.A."/>
            <person name="David-Palma M."/>
            <person name="Shea T."/>
            <person name="Bowers K."/>
            <person name="McGinley-Smith S."/>
            <person name="Mohammad A.W."/>
            <person name="Gnirke A."/>
            <person name="Yurkov A.M."/>
            <person name="Nowrousian M."/>
            <person name="Sun S."/>
            <person name="Cuomo C.A."/>
            <person name="Heitman J."/>
        </authorList>
    </citation>
    <scope>NUCLEOTIDE SEQUENCE</scope>
    <source>
        <strain evidence="3">CBS 12478</strain>
    </source>
</reference>
<comment type="similarity">
    <text evidence="1">Belongs to the PIGL family.</text>
</comment>
<name>A0A5M6BWF3_9TREE</name>
<reference evidence="3" key="1">
    <citation type="submission" date="2017-08" db="EMBL/GenBank/DDBJ databases">
        <authorList>
            <person name="Cuomo C."/>
            <person name="Billmyre B."/>
            <person name="Heitman J."/>
        </authorList>
    </citation>
    <scope>NUCLEOTIDE SEQUENCE</scope>
    <source>
        <strain evidence="3">CBS 12478</strain>
    </source>
</reference>
<dbReference type="Gene3D" id="3.40.50.10320">
    <property type="entry name" value="LmbE-like"/>
    <property type="match status" value="1"/>
</dbReference>
<gene>
    <name evidence="3" type="ORF">CI109_102650</name>
</gene>
<dbReference type="RefSeq" id="XP_031859388.1">
    <property type="nucleotide sequence ID" value="XM_032006367.1"/>
</dbReference>
<dbReference type="Pfam" id="PF02585">
    <property type="entry name" value="PIG-L"/>
    <property type="match status" value="1"/>
</dbReference>
<dbReference type="GO" id="GO:0016020">
    <property type="term" value="C:membrane"/>
    <property type="evidence" value="ECO:0007669"/>
    <property type="project" value="GOC"/>
</dbReference>
<dbReference type="KEGG" id="ksn:43590525"/>